<evidence type="ECO:0000256" key="2">
    <source>
        <dbReference type="SAM" id="SignalP"/>
    </source>
</evidence>
<dbReference type="EMBL" id="JAKROA010000004">
    <property type="protein sequence ID" value="KAL5107737.1"/>
    <property type="molecule type" value="Genomic_DNA"/>
</dbReference>
<sequence length="439" mass="48956">MCGCIWWATLLDRYGGANGLVYLLKPLLRCCKDADTIAAANVIAPLPRKRTCSGDALMQESRILPCDRDAHVGNPFSPNMKDVEVALTSSYVETDSVISSCMLTSDSFYGQTETSMHRCDTNPNNEFFSLENVGETAGETPPQLKPDKVSVNESSPSKLRRHNVNWGDRNSIRFSVEYPKSMAAELTPKVIEKVKNLSYFKICFGTEFSDDDDEEESDDQSLGEKNTTAIIAEASENDLTPSITSLPTAVPKKSLVRVCFLSAATSELIGIIETEDGMLSSQILANLSLPQIQLIVNDLLNQISEKNLELLRELPIRDELCLEKEEKKVYLDKCTAQYRVKCHHSVERYYASPLRSNNLTFADAFNPNPEYRYPFNSPLLRTSLESSQRVIPMAEAPTTIPTTVGARLKTCITRFFGSHRPHQPQPSSCNDDILKSLSF</sequence>
<comment type="caution">
    <text evidence="4">The sequence shown here is derived from an EMBL/GenBank/DDBJ whole genome shotgun (WGS) entry which is preliminary data.</text>
</comment>
<name>A0ABR4QDV5_9CEST</name>
<accession>A0ABR4QDV5</accession>
<reference evidence="4 5" key="1">
    <citation type="journal article" date="2022" name="Front. Cell. Infect. Microbiol.">
        <title>The Genomes of Two Strains of Taenia crassiceps the Animal Model for the Study of Human Cysticercosis.</title>
        <authorList>
            <person name="Bobes R.J."/>
            <person name="Estrada K."/>
            <person name="Rios-Valencia D.G."/>
            <person name="Calderon-Gallegos A."/>
            <person name="de la Torre P."/>
            <person name="Carrero J.C."/>
            <person name="Sanchez-Flores A."/>
            <person name="Laclette J.P."/>
        </authorList>
    </citation>
    <scope>NUCLEOTIDE SEQUENCE [LARGE SCALE GENOMIC DNA]</scope>
    <source>
        <strain evidence="4">WFUcys</strain>
    </source>
</reference>
<protein>
    <recommendedName>
        <fullName evidence="3">Schwannomin interacting protein 1 C-terminal domain-containing protein</fullName>
    </recommendedName>
</protein>
<organism evidence="4 5">
    <name type="scientific">Taenia crassiceps</name>
    <dbReference type="NCBI Taxonomy" id="6207"/>
    <lineage>
        <taxon>Eukaryota</taxon>
        <taxon>Metazoa</taxon>
        <taxon>Spiralia</taxon>
        <taxon>Lophotrochozoa</taxon>
        <taxon>Platyhelminthes</taxon>
        <taxon>Cestoda</taxon>
        <taxon>Eucestoda</taxon>
        <taxon>Cyclophyllidea</taxon>
        <taxon>Taeniidae</taxon>
        <taxon>Taenia</taxon>
    </lineage>
</organism>
<feature type="chain" id="PRO_5045360008" description="Schwannomin interacting protein 1 C-terminal domain-containing protein" evidence="2">
    <location>
        <begin position="20"/>
        <end position="439"/>
    </location>
</feature>
<gene>
    <name evidence="4" type="ORF">TcWFU_005167</name>
</gene>
<keyword evidence="2" id="KW-0732">Signal</keyword>
<feature type="domain" description="Schwannomin interacting protein 1 C-terminal" evidence="3">
    <location>
        <begin position="274"/>
        <end position="330"/>
    </location>
</feature>
<evidence type="ECO:0000313" key="4">
    <source>
        <dbReference type="EMBL" id="KAL5107737.1"/>
    </source>
</evidence>
<evidence type="ECO:0000256" key="1">
    <source>
        <dbReference type="SAM" id="MobiDB-lite"/>
    </source>
</evidence>
<feature type="signal peptide" evidence="2">
    <location>
        <begin position="1"/>
        <end position="19"/>
    </location>
</feature>
<evidence type="ECO:0000259" key="3">
    <source>
        <dbReference type="Pfam" id="PF10148"/>
    </source>
</evidence>
<evidence type="ECO:0000313" key="5">
    <source>
        <dbReference type="Proteomes" id="UP001651158"/>
    </source>
</evidence>
<keyword evidence="5" id="KW-1185">Reference proteome</keyword>
<dbReference type="Proteomes" id="UP001651158">
    <property type="component" value="Unassembled WGS sequence"/>
</dbReference>
<feature type="region of interest" description="Disordered" evidence="1">
    <location>
        <begin position="135"/>
        <end position="162"/>
    </location>
</feature>
<dbReference type="InterPro" id="IPR015649">
    <property type="entry name" value="SCHIP_1_C"/>
</dbReference>
<dbReference type="Pfam" id="PF10148">
    <property type="entry name" value="SCHIP-1_C"/>
    <property type="match status" value="1"/>
</dbReference>
<proteinExistence type="predicted"/>